<feature type="transmembrane region" description="Helical" evidence="3">
    <location>
        <begin position="118"/>
        <end position="138"/>
    </location>
</feature>
<comment type="similarity">
    <text evidence="2">Belongs to the CDP-alcohol phosphatidyltransferase class-I family.</text>
</comment>
<accession>A0A7Y9IA74</accession>
<keyword evidence="1 2" id="KW-0808">Transferase</keyword>
<name>A0A7Y9IA74_9ACTN</name>
<dbReference type="EMBL" id="JACCBU010000001">
    <property type="protein sequence ID" value="NYE72982.1"/>
    <property type="molecule type" value="Genomic_DNA"/>
</dbReference>
<evidence type="ECO:0000256" key="1">
    <source>
        <dbReference type="ARBA" id="ARBA00022679"/>
    </source>
</evidence>
<evidence type="ECO:0000256" key="2">
    <source>
        <dbReference type="RuleBase" id="RU003750"/>
    </source>
</evidence>
<dbReference type="Pfam" id="PF01066">
    <property type="entry name" value="CDP-OH_P_transf"/>
    <property type="match status" value="1"/>
</dbReference>
<organism evidence="4 5">
    <name type="scientific">Microlunatus parietis</name>
    <dbReference type="NCBI Taxonomy" id="682979"/>
    <lineage>
        <taxon>Bacteria</taxon>
        <taxon>Bacillati</taxon>
        <taxon>Actinomycetota</taxon>
        <taxon>Actinomycetes</taxon>
        <taxon>Propionibacteriales</taxon>
        <taxon>Propionibacteriaceae</taxon>
        <taxon>Microlunatus</taxon>
    </lineage>
</organism>
<protein>
    <submittedName>
        <fullName evidence="4">Phosphatidylglycerophosphate synthase</fullName>
    </submittedName>
</protein>
<dbReference type="Proteomes" id="UP000569914">
    <property type="component" value="Unassembled WGS sequence"/>
</dbReference>
<dbReference type="InterPro" id="IPR043130">
    <property type="entry name" value="CDP-OH_PTrfase_TM_dom"/>
</dbReference>
<keyword evidence="3" id="KW-1133">Transmembrane helix</keyword>
<dbReference type="GO" id="GO:0016780">
    <property type="term" value="F:phosphotransferase activity, for other substituted phosphate groups"/>
    <property type="evidence" value="ECO:0007669"/>
    <property type="project" value="InterPro"/>
</dbReference>
<reference evidence="4 5" key="1">
    <citation type="submission" date="2020-07" db="EMBL/GenBank/DDBJ databases">
        <title>Sequencing the genomes of 1000 actinobacteria strains.</title>
        <authorList>
            <person name="Klenk H.-P."/>
        </authorList>
    </citation>
    <scope>NUCLEOTIDE SEQUENCE [LARGE SCALE GENOMIC DNA]</scope>
    <source>
        <strain evidence="4 5">DSM 22083</strain>
    </source>
</reference>
<keyword evidence="3" id="KW-0472">Membrane</keyword>
<dbReference type="GO" id="GO:0008654">
    <property type="term" value="P:phospholipid biosynthetic process"/>
    <property type="evidence" value="ECO:0007669"/>
    <property type="project" value="InterPro"/>
</dbReference>
<dbReference type="PROSITE" id="PS00379">
    <property type="entry name" value="CDP_ALCOHOL_P_TRANSF"/>
    <property type="match status" value="1"/>
</dbReference>
<gene>
    <name evidence="4" type="ORF">BKA15_004311</name>
</gene>
<evidence type="ECO:0000256" key="3">
    <source>
        <dbReference type="SAM" id="Phobius"/>
    </source>
</evidence>
<sequence length="255" mass="27454">MGMRGARPTFRSSLGELRSAQKSAKGAPPYSLFVNRPVGRVFAASAYRLGLTPNQVTGLSAVFTFASITVLALAPPVWWLGLPVGAGLMIGYALDSADGQLARLRGGGSPDGEWLDHMIDAVKVVAVHLVVLIAWFRYADRFVPAVPEPLLLVPLGFALVSSVHFFGMILVDLMGRLARAERGEPPPQPQAASLIKTLLKLPTDYGLLCLLFLFWGVPWVFGIGYTLMAVATAGYLLLVVIKWRSDVLALSRVAP</sequence>
<feature type="transmembrane region" description="Helical" evidence="3">
    <location>
        <begin position="223"/>
        <end position="241"/>
    </location>
</feature>
<proteinExistence type="inferred from homology"/>
<dbReference type="InterPro" id="IPR048254">
    <property type="entry name" value="CDP_ALCOHOL_P_TRANSF_CS"/>
</dbReference>
<evidence type="ECO:0000313" key="4">
    <source>
        <dbReference type="EMBL" id="NYE72982.1"/>
    </source>
</evidence>
<dbReference type="Gene3D" id="1.20.120.1760">
    <property type="match status" value="1"/>
</dbReference>
<feature type="transmembrane region" description="Helical" evidence="3">
    <location>
        <begin position="150"/>
        <end position="173"/>
    </location>
</feature>
<evidence type="ECO:0000313" key="5">
    <source>
        <dbReference type="Proteomes" id="UP000569914"/>
    </source>
</evidence>
<feature type="transmembrane region" description="Helical" evidence="3">
    <location>
        <begin position="56"/>
        <end position="74"/>
    </location>
</feature>
<keyword evidence="5" id="KW-1185">Reference proteome</keyword>
<dbReference type="GO" id="GO:0016020">
    <property type="term" value="C:membrane"/>
    <property type="evidence" value="ECO:0007669"/>
    <property type="project" value="InterPro"/>
</dbReference>
<comment type="caution">
    <text evidence="4">The sequence shown here is derived from an EMBL/GenBank/DDBJ whole genome shotgun (WGS) entry which is preliminary data.</text>
</comment>
<dbReference type="RefSeq" id="WP_179754149.1">
    <property type="nucleotide sequence ID" value="NZ_JACCBU010000001.1"/>
</dbReference>
<keyword evidence="3" id="KW-0812">Transmembrane</keyword>
<dbReference type="AlphaFoldDB" id="A0A7Y9IA74"/>
<dbReference type="InterPro" id="IPR000462">
    <property type="entry name" value="CDP-OH_P_trans"/>
</dbReference>